<comment type="similarity">
    <text evidence="1">Belongs to the AB hydrolase superfamily. AB hydrolase 2 family.</text>
</comment>
<organism evidence="3 4">
    <name type="scientific">Cytospora mali</name>
    <name type="common">Apple Valsa canker fungus</name>
    <name type="synonym">Valsa mali</name>
    <dbReference type="NCBI Taxonomy" id="578113"/>
    <lineage>
        <taxon>Eukaryota</taxon>
        <taxon>Fungi</taxon>
        <taxon>Dikarya</taxon>
        <taxon>Ascomycota</taxon>
        <taxon>Pezizomycotina</taxon>
        <taxon>Sordariomycetes</taxon>
        <taxon>Sordariomycetidae</taxon>
        <taxon>Diaporthales</taxon>
        <taxon>Cytosporaceae</taxon>
        <taxon>Cytospora</taxon>
    </lineage>
</organism>
<dbReference type="Gene3D" id="3.40.50.1820">
    <property type="entry name" value="alpha/beta hydrolase"/>
    <property type="match status" value="1"/>
</dbReference>
<dbReference type="GO" id="GO:0052689">
    <property type="term" value="F:carboxylic ester hydrolase activity"/>
    <property type="evidence" value="ECO:0007669"/>
    <property type="project" value="TreeGrafter"/>
</dbReference>
<dbReference type="GO" id="GO:0005737">
    <property type="term" value="C:cytoplasm"/>
    <property type="evidence" value="ECO:0007669"/>
    <property type="project" value="TreeGrafter"/>
</dbReference>
<dbReference type="PANTHER" id="PTHR10655:SF63">
    <property type="entry name" value="PHOSPHOLIPASE_CARBOXYLESTERASE_THIOESTERASE DOMAIN-CONTAINING PROTEIN"/>
    <property type="match status" value="1"/>
</dbReference>
<feature type="domain" description="Phospholipase/carboxylesterase/thioesterase" evidence="2">
    <location>
        <begin position="63"/>
        <end position="237"/>
    </location>
</feature>
<gene>
    <name evidence="3" type="ORF">VM1G_04541</name>
</gene>
<dbReference type="GO" id="GO:0008474">
    <property type="term" value="F:palmitoyl-(protein) hydrolase activity"/>
    <property type="evidence" value="ECO:0007669"/>
    <property type="project" value="TreeGrafter"/>
</dbReference>
<dbReference type="Proteomes" id="UP000078559">
    <property type="component" value="Chromosome 4"/>
</dbReference>
<dbReference type="PANTHER" id="PTHR10655">
    <property type="entry name" value="LYSOPHOSPHOLIPASE-RELATED"/>
    <property type="match status" value="1"/>
</dbReference>
<reference evidence="3" key="1">
    <citation type="submission" date="2014-12" db="EMBL/GenBank/DDBJ databases">
        <title>Genome Sequence of Valsa Canker Pathogens Uncovers a Specific Adaption of Colonization on Woody Bark.</title>
        <authorList>
            <person name="Yin Z."/>
            <person name="Liu H."/>
            <person name="Gao X."/>
            <person name="Li Z."/>
            <person name="Song N."/>
            <person name="Ke X."/>
            <person name="Dai Q."/>
            <person name="Wu Y."/>
            <person name="Sun Y."/>
            <person name="Xu J.-R."/>
            <person name="Kang Z.K."/>
            <person name="Wang L."/>
            <person name="Huang L."/>
        </authorList>
    </citation>
    <scope>NUCLEOTIDE SEQUENCE [LARGE SCALE GENOMIC DNA]</scope>
    <source>
        <strain evidence="3">03-8</strain>
    </source>
</reference>
<dbReference type="Pfam" id="PF02230">
    <property type="entry name" value="Abhydrolase_2"/>
    <property type="match status" value="1"/>
</dbReference>
<protein>
    <submittedName>
        <fullName evidence="3">Carboxylesterase 1</fullName>
    </submittedName>
</protein>
<dbReference type="EMBL" id="CM003101">
    <property type="protein sequence ID" value="KUI68091.1"/>
    <property type="molecule type" value="Genomic_DNA"/>
</dbReference>
<accession>A0A194VV50</accession>
<evidence type="ECO:0000313" key="3">
    <source>
        <dbReference type="EMBL" id="KUI68091.1"/>
    </source>
</evidence>
<keyword evidence="4" id="KW-1185">Reference proteome</keyword>
<evidence type="ECO:0000259" key="2">
    <source>
        <dbReference type="Pfam" id="PF02230"/>
    </source>
</evidence>
<proteinExistence type="inferred from homology"/>
<dbReference type="SUPFAM" id="SSF53474">
    <property type="entry name" value="alpha/beta-Hydrolases"/>
    <property type="match status" value="1"/>
</dbReference>
<dbReference type="InterPro" id="IPR003140">
    <property type="entry name" value="PLipase/COase/thioEstase"/>
</dbReference>
<dbReference type="AlphaFoldDB" id="A0A194VV50"/>
<dbReference type="InterPro" id="IPR050565">
    <property type="entry name" value="LYPA1-2/EST-like"/>
</dbReference>
<dbReference type="InterPro" id="IPR029058">
    <property type="entry name" value="AB_hydrolase_fold"/>
</dbReference>
<dbReference type="OrthoDB" id="2418081at2759"/>
<sequence length="241" mass="26803">MTTSPHIVNPRAGSTHTHTIIFLHGRDSVAEEFADELFESEASGEVAGRIAGPGKARTLPDLFPTIRWVFPAAPVTRSERFDTHMSQWFDMWSVENPHEKSHVQTDGLRTSVAMIGDLIGMEEQRVARDRIFLAGISQGFTTAVAAFLADGKGALAGLIGWSSWMPCFEYDARERQTVPVFLAHAKDDEVVPVVNGEMLHSKFAGMGFDVEWHMYEDGGHWINEPQGMDDMSLFIQHAMSI</sequence>
<dbReference type="SMR" id="A0A194VV50"/>
<name>A0A194VV50_CYTMA</name>
<evidence type="ECO:0000313" key="4">
    <source>
        <dbReference type="Proteomes" id="UP000078559"/>
    </source>
</evidence>
<evidence type="ECO:0000256" key="1">
    <source>
        <dbReference type="ARBA" id="ARBA00006499"/>
    </source>
</evidence>